<evidence type="ECO:0000256" key="1">
    <source>
        <dbReference type="SAM" id="Coils"/>
    </source>
</evidence>
<dbReference type="EMBL" id="MU001908">
    <property type="protein sequence ID" value="KAF2793970.1"/>
    <property type="molecule type" value="Genomic_DNA"/>
</dbReference>
<proteinExistence type="predicted"/>
<keyword evidence="1" id="KW-0175">Coiled coil</keyword>
<feature type="compositionally biased region" description="Polar residues" evidence="2">
    <location>
        <begin position="233"/>
        <end position="264"/>
    </location>
</feature>
<feature type="region of interest" description="Disordered" evidence="2">
    <location>
        <begin position="442"/>
        <end position="471"/>
    </location>
</feature>
<protein>
    <submittedName>
        <fullName evidence="3">Uncharacterized protein</fullName>
    </submittedName>
</protein>
<feature type="compositionally biased region" description="Low complexity" evidence="2">
    <location>
        <begin position="83"/>
        <end position="96"/>
    </location>
</feature>
<feature type="compositionally biased region" description="Basic and acidic residues" evidence="2">
    <location>
        <begin position="186"/>
        <end position="196"/>
    </location>
</feature>
<feature type="compositionally biased region" description="Basic residues" evidence="2">
    <location>
        <begin position="282"/>
        <end position="291"/>
    </location>
</feature>
<name>A0A6A6XBN7_9PLEO</name>
<evidence type="ECO:0000313" key="3">
    <source>
        <dbReference type="EMBL" id="KAF2793970.1"/>
    </source>
</evidence>
<feature type="region of interest" description="Disordered" evidence="2">
    <location>
        <begin position="71"/>
        <end position="301"/>
    </location>
</feature>
<feature type="region of interest" description="Disordered" evidence="2">
    <location>
        <begin position="1"/>
        <end position="49"/>
    </location>
</feature>
<dbReference type="AlphaFoldDB" id="A0A6A6XBN7"/>
<accession>A0A6A6XBN7</accession>
<gene>
    <name evidence="3" type="ORF">K505DRAFT_361535</name>
</gene>
<dbReference type="OrthoDB" id="3790861at2759"/>
<feature type="compositionally biased region" description="Acidic residues" evidence="2">
    <location>
        <begin position="451"/>
        <end position="471"/>
    </location>
</feature>
<feature type="compositionally biased region" description="Low complexity" evidence="2">
    <location>
        <begin position="33"/>
        <end position="44"/>
    </location>
</feature>
<evidence type="ECO:0000313" key="4">
    <source>
        <dbReference type="Proteomes" id="UP000799757"/>
    </source>
</evidence>
<sequence length="707" mass="78982">MPAGGSPPGSPKRSHFQPATWIGGQRRRRLVRRSGSVSGSLPRSNTTPILYTGVSATSSLAMSSAFVAYGPATHTSTPQRGGATPVTASPTPTTATEGRKKRHILDVLKPKERPESSHASEAVVTSPLPPLTPKAAKMLGVDFKGSDHEHTQGGQDQTDGKDDSAEVRPALRKKLSLPWLSSYQNKTEKQTKFKEEGLDETDPPTASQARLKKSSWKGPNKKAMRMLDLIQPRSRSSQRNADQDTPSLLSYQDQATEIGYNSDNDIVAPRRSAPRPIPAQNRKSRTRRKGPKSLEKMSPITEASLSEDGVVVDGDINGIVLEAISEDEKSRYVLDEDDISQLEDDEYDSQDEYEGQTPNSALLNRQSTKLQRIERPEMVHVKSHLQELERVLLNNEEKKRNLDLENRNLELDHIEMKREFRKIKARSVIQYEPNYDSSFRYDDHHHVHVDDPDDPDDSDSEIDDGIGSDIDLDEEPTLHIAQPMTFTRITPGMVKLVDIPPRKSKIVAEVGKTSGEAKSAHRNKRDGVIVMGDVNSDTVLAKGTQHGFMPQKKGRLPREESLNKVKGLVDNYDYSELHPRSDSVNPALLADQEIPPAPLPKDLRHIPKVVSPKHHCVHNGHVFRSMNLKRTPDNVGINDLEVSPYLQTPTGAKQHVDVPVRCEKCGFSVTEELWECDIPACRLTVCRYCAEDMEEKWQERAVDSWDD</sequence>
<keyword evidence="4" id="KW-1185">Reference proteome</keyword>
<feature type="coiled-coil region" evidence="1">
    <location>
        <begin position="381"/>
        <end position="426"/>
    </location>
</feature>
<feature type="compositionally biased region" description="Basic residues" evidence="2">
    <location>
        <begin position="210"/>
        <end position="224"/>
    </location>
</feature>
<organism evidence="3 4">
    <name type="scientific">Melanomma pulvis-pyrius CBS 109.77</name>
    <dbReference type="NCBI Taxonomy" id="1314802"/>
    <lineage>
        <taxon>Eukaryota</taxon>
        <taxon>Fungi</taxon>
        <taxon>Dikarya</taxon>
        <taxon>Ascomycota</taxon>
        <taxon>Pezizomycotina</taxon>
        <taxon>Dothideomycetes</taxon>
        <taxon>Pleosporomycetidae</taxon>
        <taxon>Pleosporales</taxon>
        <taxon>Melanommataceae</taxon>
        <taxon>Melanomma</taxon>
    </lineage>
</organism>
<dbReference type="Proteomes" id="UP000799757">
    <property type="component" value="Unassembled WGS sequence"/>
</dbReference>
<evidence type="ECO:0000256" key="2">
    <source>
        <dbReference type="SAM" id="MobiDB-lite"/>
    </source>
</evidence>
<reference evidence="3" key="1">
    <citation type="journal article" date="2020" name="Stud. Mycol.">
        <title>101 Dothideomycetes genomes: a test case for predicting lifestyles and emergence of pathogens.</title>
        <authorList>
            <person name="Haridas S."/>
            <person name="Albert R."/>
            <person name="Binder M."/>
            <person name="Bloem J."/>
            <person name="Labutti K."/>
            <person name="Salamov A."/>
            <person name="Andreopoulos B."/>
            <person name="Baker S."/>
            <person name="Barry K."/>
            <person name="Bills G."/>
            <person name="Bluhm B."/>
            <person name="Cannon C."/>
            <person name="Castanera R."/>
            <person name="Culley D."/>
            <person name="Daum C."/>
            <person name="Ezra D."/>
            <person name="Gonzalez J."/>
            <person name="Henrissat B."/>
            <person name="Kuo A."/>
            <person name="Liang C."/>
            <person name="Lipzen A."/>
            <person name="Lutzoni F."/>
            <person name="Magnuson J."/>
            <person name="Mondo S."/>
            <person name="Nolan M."/>
            <person name="Ohm R."/>
            <person name="Pangilinan J."/>
            <person name="Park H.-J."/>
            <person name="Ramirez L."/>
            <person name="Alfaro M."/>
            <person name="Sun H."/>
            <person name="Tritt A."/>
            <person name="Yoshinaga Y."/>
            <person name="Zwiers L.-H."/>
            <person name="Turgeon B."/>
            <person name="Goodwin S."/>
            <person name="Spatafora J."/>
            <person name="Crous P."/>
            <person name="Grigoriev I."/>
        </authorList>
    </citation>
    <scope>NUCLEOTIDE SEQUENCE</scope>
    <source>
        <strain evidence="3">CBS 109.77</strain>
    </source>
</reference>
<feature type="compositionally biased region" description="Basic and acidic residues" evidence="2">
    <location>
        <begin position="104"/>
        <end position="118"/>
    </location>
</feature>